<comment type="similarity">
    <text evidence="1">Belongs to the SMG9 family.</text>
</comment>
<accession>A0A1Y2H4T2</accession>
<evidence type="ECO:0000256" key="2">
    <source>
        <dbReference type="ARBA" id="ARBA00023161"/>
    </source>
</evidence>
<feature type="region of interest" description="Disordered" evidence="3">
    <location>
        <begin position="490"/>
        <end position="513"/>
    </location>
</feature>
<evidence type="ECO:0000313" key="5">
    <source>
        <dbReference type="Proteomes" id="UP000193411"/>
    </source>
</evidence>
<comment type="caution">
    <text evidence="4">The sequence shown here is derived from an EMBL/GenBank/DDBJ whole genome shotgun (WGS) entry which is preliminary data.</text>
</comment>
<dbReference type="InterPro" id="IPR039177">
    <property type="entry name" value="SMG9"/>
</dbReference>
<dbReference type="PANTHER" id="PTHR14270:SF0">
    <property type="entry name" value="NONSENSE-MEDIATED MRNA DECAY FACTOR SMG9"/>
    <property type="match status" value="1"/>
</dbReference>
<feature type="compositionally biased region" description="Low complexity" evidence="3">
    <location>
        <begin position="163"/>
        <end position="175"/>
    </location>
</feature>
<keyword evidence="2" id="KW-0866">Nonsense-mediated mRNA decay</keyword>
<reference evidence="4 5" key="1">
    <citation type="submission" date="2016-07" db="EMBL/GenBank/DDBJ databases">
        <title>Pervasive Adenine N6-methylation of Active Genes in Fungi.</title>
        <authorList>
            <consortium name="DOE Joint Genome Institute"/>
            <person name="Mondo S.J."/>
            <person name="Dannebaum R.O."/>
            <person name="Kuo R.C."/>
            <person name="Labutti K."/>
            <person name="Haridas S."/>
            <person name="Kuo A."/>
            <person name="Salamov A."/>
            <person name="Ahrendt S.R."/>
            <person name="Lipzen A."/>
            <person name="Sullivan W."/>
            <person name="Andreopoulos W.B."/>
            <person name="Clum A."/>
            <person name="Lindquist E."/>
            <person name="Daum C."/>
            <person name="Ramamoorthy G.K."/>
            <person name="Gryganskyi A."/>
            <person name="Culley D."/>
            <person name="Magnuson J.K."/>
            <person name="James T.Y."/>
            <person name="O'Malley M.A."/>
            <person name="Stajich J.E."/>
            <person name="Spatafora J.W."/>
            <person name="Visel A."/>
            <person name="Grigoriev I.V."/>
        </authorList>
    </citation>
    <scope>NUCLEOTIDE SEQUENCE [LARGE SCALE GENOMIC DNA]</scope>
    <source>
        <strain evidence="4 5">PL171</strain>
    </source>
</reference>
<feature type="compositionally biased region" description="Gly residues" evidence="3">
    <location>
        <begin position="10"/>
        <end position="19"/>
    </location>
</feature>
<evidence type="ECO:0000256" key="1">
    <source>
        <dbReference type="ARBA" id="ARBA00007712"/>
    </source>
</evidence>
<dbReference type="SUPFAM" id="SSF52540">
    <property type="entry name" value="P-loop containing nucleoside triphosphate hydrolases"/>
    <property type="match status" value="1"/>
</dbReference>
<dbReference type="InterPro" id="IPR027417">
    <property type="entry name" value="P-loop_NTPase"/>
</dbReference>
<feature type="compositionally biased region" description="Polar residues" evidence="3">
    <location>
        <begin position="139"/>
        <end position="162"/>
    </location>
</feature>
<keyword evidence="5" id="KW-1185">Reference proteome</keyword>
<feature type="compositionally biased region" description="Polar residues" evidence="3">
    <location>
        <begin position="51"/>
        <end position="61"/>
    </location>
</feature>
<feature type="region of interest" description="Disordered" evidence="3">
    <location>
        <begin position="282"/>
        <end position="315"/>
    </location>
</feature>
<dbReference type="Proteomes" id="UP000193411">
    <property type="component" value="Unassembled WGS sequence"/>
</dbReference>
<evidence type="ECO:0000256" key="3">
    <source>
        <dbReference type="SAM" id="MobiDB-lite"/>
    </source>
</evidence>
<dbReference type="GO" id="GO:0000184">
    <property type="term" value="P:nuclear-transcribed mRNA catabolic process, nonsense-mediated decay"/>
    <property type="evidence" value="ECO:0007669"/>
    <property type="project" value="UniProtKB-KW"/>
</dbReference>
<proteinExistence type="inferred from homology"/>
<sequence>MTTHTHSRHGGGSSGGSGSGRSRNPHPLSNGSSTGIDKEKVFSPRLYDPNAPTTSTPTVLLQQARPSDRDSRRSRHPSGDTSSAPASATATPSPPVVPSKSSNRPRSSALPPREKRRSATPELVNVKLLRSPTAPAPISETSSAAASNSIVSPSPRSATDTGLANSSSPSNSPALRNAAIGSRFGNASPTPSPRLKGVDRLVAPHSGAASPMLGPAAALDPADLKPKYVPGTQVVKVLDFKGRFIGQELRKLLTDHPLSLVVSVIGRGGVGKSTILSSLATSTTSALTPSKPSSSSTVFPTRRSPDDHAPRTSGVDAYVTSQRVVLLDVQPTTTTKSIFALMHTGSNSSVASSPPPSVAGSTTSSSNASITPPTSTAAGAGGNRKSYATIDSSSGVMSSAPVRESAHLTDMANVQMMAWLLIVSDVVLVVSDEHMDRELVHSLRLAHELVVRTQQPAGVAALAFIKNRVSPHLYTPRTLTKFTAFVSQETRRSTKSGRQSGAPDIIPATMPSPGPPLSLSSLVGATNLPFPELPPFDPYLPGSPFWGGPVYVYLVPDMAVSQDEFPMPAAQVLRELAYRVLAVRRRGNRLVPEAEWLKSAGQAWEFIKRSGYLLGE</sequence>
<feature type="compositionally biased region" description="Low complexity" evidence="3">
    <location>
        <begin position="98"/>
        <end position="109"/>
    </location>
</feature>
<feature type="region of interest" description="Disordered" evidence="3">
    <location>
        <begin position="1"/>
        <end position="198"/>
    </location>
</feature>
<dbReference type="STRING" id="765915.A0A1Y2H4T2"/>
<dbReference type="PANTHER" id="PTHR14270">
    <property type="entry name" value="NONSENSE-MEDIATED MRNA DECAY FACTOR SMG9"/>
    <property type="match status" value="1"/>
</dbReference>
<feature type="compositionally biased region" description="Low complexity" evidence="3">
    <location>
        <begin position="82"/>
        <end position="91"/>
    </location>
</feature>
<name>A0A1Y2H4T2_9FUNG</name>
<organism evidence="4 5">
    <name type="scientific">Catenaria anguillulae PL171</name>
    <dbReference type="NCBI Taxonomy" id="765915"/>
    <lineage>
        <taxon>Eukaryota</taxon>
        <taxon>Fungi</taxon>
        <taxon>Fungi incertae sedis</taxon>
        <taxon>Blastocladiomycota</taxon>
        <taxon>Blastocladiomycetes</taxon>
        <taxon>Blastocladiales</taxon>
        <taxon>Catenariaceae</taxon>
        <taxon>Catenaria</taxon>
    </lineage>
</organism>
<evidence type="ECO:0000313" key="4">
    <source>
        <dbReference type="EMBL" id="ORZ29577.1"/>
    </source>
</evidence>
<protein>
    <submittedName>
        <fullName evidence="4">Uncharacterized protein</fullName>
    </submittedName>
</protein>
<feature type="compositionally biased region" description="Low complexity" evidence="3">
    <location>
        <begin position="346"/>
        <end position="378"/>
    </location>
</feature>
<dbReference type="EMBL" id="MCFL01000156">
    <property type="protein sequence ID" value="ORZ29577.1"/>
    <property type="molecule type" value="Genomic_DNA"/>
</dbReference>
<dbReference type="AlphaFoldDB" id="A0A1Y2H4T2"/>
<gene>
    <name evidence="4" type="ORF">BCR44DRAFT_47087</name>
</gene>
<dbReference type="OrthoDB" id="5585095at2759"/>
<feature type="compositionally biased region" description="Low complexity" evidence="3">
    <location>
        <begin position="282"/>
        <end position="297"/>
    </location>
</feature>
<feature type="region of interest" description="Disordered" evidence="3">
    <location>
        <begin position="346"/>
        <end position="386"/>
    </location>
</feature>